<accession>A0A0A7GEN9</accession>
<gene>
    <name evidence="1" type="ORF">GACE_0330</name>
</gene>
<sequence length="65" mass="7357">MSSAKTLNEIRKEGIEALAKALGPIGMVRFLQSFDTGSGDYTKERREWLDESVEDIARKIRKANE</sequence>
<proteinExistence type="predicted"/>
<name>A0A0A7GEN9_GEOAI</name>
<dbReference type="KEGG" id="gac:GACE_0330"/>
<evidence type="ECO:0000313" key="1">
    <source>
        <dbReference type="EMBL" id="AIY89387.1"/>
    </source>
</evidence>
<organism evidence="1 2">
    <name type="scientific">Geoglobus acetivorans</name>
    <dbReference type="NCBI Taxonomy" id="565033"/>
    <lineage>
        <taxon>Archaea</taxon>
        <taxon>Methanobacteriati</taxon>
        <taxon>Methanobacteriota</taxon>
        <taxon>Archaeoglobi</taxon>
        <taxon>Archaeoglobales</taxon>
        <taxon>Archaeoglobaceae</taxon>
        <taxon>Geoglobus</taxon>
    </lineage>
</organism>
<dbReference type="RefSeq" id="WP_048090627.1">
    <property type="nucleotide sequence ID" value="NZ_CP009552.1"/>
</dbReference>
<dbReference type="GeneID" id="24796933"/>
<reference evidence="1 2" key="1">
    <citation type="journal article" date="2015" name="Appl. Environ. Microbiol.">
        <title>The Geoglobus acetivorans genome: Fe(III) reduction, acetate utilization, autotrophic growth, and degradation of aromatic compounds in a hyperthermophilic archaeon.</title>
        <authorList>
            <person name="Mardanov A.V."/>
            <person name="Slododkina G.B."/>
            <person name="Slobodkin A.I."/>
            <person name="Beletsky A.V."/>
            <person name="Gavrilov S.N."/>
            <person name="Kublanov I.V."/>
            <person name="Bonch-Osmolovskaya E.A."/>
            <person name="Skryabin K.G."/>
            <person name="Ravin N.V."/>
        </authorList>
    </citation>
    <scope>NUCLEOTIDE SEQUENCE [LARGE SCALE GENOMIC DNA]</scope>
    <source>
        <strain evidence="1 2">SBH6</strain>
    </source>
</reference>
<dbReference type="Proteomes" id="UP000030624">
    <property type="component" value="Chromosome"/>
</dbReference>
<dbReference type="HOGENOM" id="CLU_193886_1_0_2"/>
<dbReference type="EMBL" id="CP009552">
    <property type="protein sequence ID" value="AIY89387.1"/>
    <property type="molecule type" value="Genomic_DNA"/>
</dbReference>
<protein>
    <submittedName>
        <fullName evidence="1">Uncharacterized protein</fullName>
    </submittedName>
</protein>
<evidence type="ECO:0000313" key="2">
    <source>
        <dbReference type="Proteomes" id="UP000030624"/>
    </source>
</evidence>
<dbReference type="AlphaFoldDB" id="A0A0A7GEN9"/>
<dbReference type="STRING" id="565033.GACE_0330"/>
<dbReference type="eggNOG" id="arCOG09589">
    <property type="taxonomic scope" value="Archaea"/>
</dbReference>